<feature type="region of interest" description="Disordered" evidence="1">
    <location>
        <begin position="1"/>
        <end position="25"/>
    </location>
</feature>
<evidence type="ECO:0000256" key="1">
    <source>
        <dbReference type="SAM" id="MobiDB-lite"/>
    </source>
</evidence>
<sequence length="129" mass="14358">MPAGRGFGRVPESKRQKRRRKVGWGPNSALTPACVRASRCQALLGSRGKVDFTASSMILSQAVTCLCWWRSSSSSQNMPALNINVCCLRRTYRTFRWDNFAVGLVTRQAVASKCTIKRVPVRSSTSQFV</sequence>
<dbReference type="EMBL" id="KZ678130">
    <property type="protein sequence ID" value="PSN72370.1"/>
    <property type="molecule type" value="Genomic_DNA"/>
</dbReference>
<dbReference type="AlphaFoldDB" id="A0A2T2P3V7"/>
<organism evidence="2 3">
    <name type="scientific">Corynespora cassiicola Philippines</name>
    <dbReference type="NCBI Taxonomy" id="1448308"/>
    <lineage>
        <taxon>Eukaryota</taxon>
        <taxon>Fungi</taxon>
        <taxon>Dikarya</taxon>
        <taxon>Ascomycota</taxon>
        <taxon>Pezizomycotina</taxon>
        <taxon>Dothideomycetes</taxon>
        <taxon>Pleosporomycetidae</taxon>
        <taxon>Pleosporales</taxon>
        <taxon>Corynesporascaceae</taxon>
        <taxon>Corynespora</taxon>
    </lineage>
</organism>
<keyword evidence="3" id="KW-1185">Reference proteome</keyword>
<evidence type="ECO:0000313" key="3">
    <source>
        <dbReference type="Proteomes" id="UP000240883"/>
    </source>
</evidence>
<dbReference type="Proteomes" id="UP000240883">
    <property type="component" value="Unassembled WGS sequence"/>
</dbReference>
<protein>
    <submittedName>
        <fullName evidence="2">Uncharacterized protein</fullName>
    </submittedName>
</protein>
<evidence type="ECO:0000313" key="2">
    <source>
        <dbReference type="EMBL" id="PSN72370.1"/>
    </source>
</evidence>
<name>A0A2T2P3V7_CORCC</name>
<reference evidence="2 3" key="1">
    <citation type="journal article" date="2018" name="Front. Microbiol.">
        <title>Genome-Wide Analysis of Corynespora cassiicola Leaf Fall Disease Putative Effectors.</title>
        <authorList>
            <person name="Lopez D."/>
            <person name="Ribeiro S."/>
            <person name="Label P."/>
            <person name="Fumanal B."/>
            <person name="Venisse J.S."/>
            <person name="Kohler A."/>
            <person name="de Oliveira R.R."/>
            <person name="Labutti K."/>
            <person name="Lipzen A."/>
            <person name="Lail K."/>
            <person name="Bauer D."/>
            <person name="Ohm R.A."/>
            <person name="Barry K.W."/>
            <person name="Spatafora J."/>
            <person name="Grigoriev I.V."/>
            <person name="Martin F.M."/>
            <person name="Pujade-Renaud V."/>
        </authorList>
    </citation>
    <scope>NUCLEOTIDE SEQUENCE [LARGE SCALE GENOMIC DNA]</scope>
    <source>
        <strain evidence="2 3">Philippines</strain>
    </source>
</reference>
<proteinExistence type="predicted"/>
<gene>
    <name evidence="2" type="ORF">BS50DRAFT_250096</name>
</gene>
<accession>A0A2T2P3V7</accession>